<dbReference type="VEuPathDB" id="CryptoDB:Vbra_4812"/>
<evidence type="ECO:0000313" key="2">
    <source>
        <dbReference type="Proteomes" id="UP000041254"/>
    </source>
</evidence>
<dbReference type="EMBL" id="CDMY01000170">
    <property type="protein sequence ID" value="CEL93477.1"/>
    <property type="molecule type" value="Genomic_DNA"/>
</dbReference>
<gene>
    <name evidence="1" type="ORF">Vbra_4812</name>
</gene>
<evidence type="ECO:0008006" key="3">
    <source>
        <dbReference type="Google" id="ProtNLM"/>
    </source>
</evidence>
<reference evidence="1 2" key="1">
    <citation type="submission" date="2014-11" db="EMBL/GenBank/DDBJ databases">
        <authorList>
            <person name="Zhu J."/>
            <person name="Qi W."/>
            <person name="Song R."/>
        </authorList>
    </citation>
    <scope>NUCLEOTIDE SEQUENCE [LARGE SCALE GENOMIC DNA]</scope>
</reference>
<sequence>MEPNKRQRSAIAAASASAEDVETDILPYQVATELFPEVLQFLTLRCRCSLGLVCRRYRDSAKEGTAATINEKLREKHIADVISVADCNDQVGHGTGFGALVRLDWMIENGGSWEATAPLLRLAHHYDRIPALPLSLTTADVMNAQDKTLYRSRPEALRQFSVFSRRVLDDMGRSMTDLRRDPITQRDRIAGLELAVFTDTHTGPNNVPPPPHLLPPNHPFRDNFDANDPACRLNGRSAGSFRSLMIEHMIDARVHKAIEKKPRKREDRNRYDKVIELMKRDAPIFGCKTIDTLGPSARYVILSGDKAGDEFAAHLYIKGGQVAATISLWTTEQPQGNKKMKVGERFPRTVQLVREKMGAEVSVIGL</sequence>
<dbReference type="PhylomeDB" id="A0A0G4EBW6"/>
<dbReference type="AlphaFoldDB" id="A0A0G4EBW6"/>
<keyword evidence="2" id="KW-1185">Reference proteome</keyword>
<evidence type="ECO:0000313" key="1">
    <source>
        <dbReference type="EMBL" id="CEL93477.1"/>
    </source>
</evidence>
<organism evidence="1 2">
    <name type="scientific">Vitrella brassicaformis (strain CCMP3155)</name>
    <dbReference type="NCBI Taxonomy" id="1169540"/>
    <lineage>
        <taxon>Eukaryota</taxon>
        <taxon>Sar</taxon>
        <taxon>Alveolata</taxon>
        <taxon>Colpodellida</taxon>
        <taxon>Vitrellaceae</taxon>
        <taxon>Vitrella</taxon>
    </lineage>
</organism>
<proteinExistence type="predicted"/>
<dbReference type="Proteomes" id="UP000041254">
    <property type="component" value="Unassembled WGS sequence"/>
</dbReference>
<name>A0A0G4EBW6_VITBC</name>
<dbReference type="InParanoid" id="A0A0G4EBW6"/>
<protein>
    <recommendedName>
        <fullName evidence="3">F-box domain-containing protein</fullName>
    </recommendedName>
</protein>
<accession>A0A0G4EBW6</accession>
<dbReference type="CDD" id="cd09917">
    <property type="entry name" value="F-box_SF"/>
    <property type="match status" value="1"/>
</dbReference>